<keyword evidence="2" id="KW-1185">Reference proteome</keyword>
<dbReference type="STRING" id="45076.Lwor_1789"/>
<organism evidence="1 2">
    <name type="scientific">Legionella worsleiensis</name>
    <dbReference type="NCBI Taxonomy" id="45076"/>
    <lineage>
        <taxon>Bacteria</taxon>
        <taxon>Pseudomonadati</taxon>
        <taxon>Pseudomonadota</taxon>
        <taxon>Gammaproteobacteria</taxon>
        <taxon>Legionellales</taxon>
        <taxon>Legionellaceae</taxon>
        <taxon>Legionella</taxon>
    </lineage>
</organism>
<name>A0A0W1AA07_9GAMM</name>
<evidence type="ECO:0000313" key="2">
    <source>
        <dbReference type="Proteomes" id="UP000054662"/>
    </source>
</evidence>
<dbReference type="Proteomes" id="UP000054662">
    <property type="component" value="Unassembled WGS sequence"/>
</dbReference>
<accession>A0A0W1AA07</accession>
<dbReference type="EMBL" id="LNZC01000022">
    <property type="protein sequence ID" value="KTD77907.1"/>
    <property type="molecule type" value="Genomic_DNA"/>
</dbReference>
<reference evidence="1 2" key="1">
    <citation type="submission" date="2015-11" db="EMBL/GenBank/DDBJ databases">
        <title>Genomic analysis of 38 Legionella species identifies large and diverse effector repertoires.</title>
        <authorList>
            <person name="Burstein D."/>
            <person name="Amaro F."/>
            <person name="Zusman T."/>
            <person name="Lifshitz Z."/>
            <person name="Cohen O."/>
            <person name="Gilbert J.A."/>
            <person name="Pupko T."/>
            <person name="Shuman H.A."/>
            <person name="Segal G."/>
        </authorList>
    </citation>
    <scope>NUCLEOTIDE SEQUENCE [LARGE SCALE GENOMIC DNA]</scope>
    <source>
        <strain evidence="1 2">ATCC 49508</strain>
    </source>
</reference>
<sequence length="124" mass="13890">MSNFFDRSQFNEDENALIAKGIKLELVVALHEAVNASIAELGNNLPKLTTRVKGSIKVILEFFDNQHVDDYNAICKELITKVFMEGHWYSLSEAEKCKSVGVTVLNIFENAEELIEVPSLTMGL</sequence>
<dbReference type="AlphaFoldDB" id="A0A0W1AA07"/>
<protein>
    <submittedName>
        <fullName evidence="1">Uncharacterized protein</fullName>
    </submittedName>
</protein>
<dbReference type="RefSeq" id="WP_157063138.1">
    <property type="nucleotide sequence ID" value="NZ_LNZC01000022.1"/>
</dbReference>
<gene>
    <name evidence="1" type="ORF">Lwor_1789</name>
</gene>
<proteinExistence type="predicted"/>
<comment type="caution">
    <text evidence="1">The sequence shown here is derived from an EMBL/GenBank/DDBJ whole genome shotgun (WGS) entry which is preliminary data.</text>
</comment>
<evidence type="ECO:0000313" key="1">
    <source>
        <dbReference type="EMBL" id="KTD77907.1"/>
    </source>
</evidence>
<dbReference type="PATRIC" id="fig|45076.6.peg.1944"/>